<dbReference type="PANTHER" id="PTHR35041:SF6">
    <property type="entry name" value="FORMYLMETHIONINE DEFORMYLASE-LIKE PROTEIN-RELATED"/>
    <property type="match status" value="1"/>
</dbReference>
<reference evidence="2" key="2">
    <citation type="journal article" date="2023" name="IMA Fungus">
        <title>Comparative genomic study of the Penicillium genus elucidates a diverse pangenome and 15 lateral gene transfer events.</title>
        <authorList>
            <person name="Petersen C."/>
            <person name="Sorensen T."/>
            <person name="Nielsen M.R."/>
            <person name="Sondergaard T.E."/>
            <person name="Sorensen J.L."/>
            <person name="Fitzpatrick D.A."/>
            <person name="Frisvad J.C."/>
            <person name="Nielsen K.L."/>
        </authorList>
    </citation>
    <scope>NUCLEOTIDE SEQUENCE</scope>
    <source>
        <strain evidence="2">IBT 26290</strain>
    </source>
</reference>
<dbReference type="EMBL" id="JAPQKN010000001">
    <property type="protein sequence ID" value="KAJ5175616.1"/>
    <property type="molecule type" value="Genomic_DNA"/>
</dbReference>
<keyword evidence="3" id="KW-1185">Reference proteome</keyword>
<comment type="caution">
    <text evidence="2">The sequence shown here is derived from an EMBL/GenBank/DDBJ whole genome shotgun (WGS) entry which is preliminary data.</text>
</comment>
<sequence>MMAGLLVLGVLSAIAQDLIFRHYQGRVVATDDEQKWVGRVGTGLAFLVKSLLVTASTTAYVQHLWLVVRDRPTSITTLDAMFDALGNALSLGRLGIWTARPLLLLIAGITWLLPLAAVVTPSALSIASVLRVSYLMVQVPQLAFNSPIFANLDDSNRFRAANILVTRLSLSSATHGTILPIPAHYPNSSYTLDFYGPGLSCQTANDTETQALDYDLFGHGISGAIYYYSWFGPSVAYWNQSLEDGLDYNSNDSSRFWVGLISPSGESNQLYECALMNISYSVDFAFNSGTQNLMVRRNQEMNGIPTVQNTSGMSSMALASQSLMYVMDQIITGEIGGGAAGSLIFTSTTVQTTNLAQVNPLCGQMAGDTDGAQYFGACQNSSFSAALEELFQNMTLSLLSNEYFWENNSTPVNTTVVTSELRYIYHPLDLWIPYGVAILCTLLCIGLGVWSVVKSGLSYSNGFSTILRSTRDRSIDQLVVPDELGGQDPLPRRLATTKLIFMDENDQRLGFHVWTERQQSNEA</sequence>
<dbReference type="Proteomes" id="UP001149163">
    <property type="component" value="Unassembled WGS sequence"/>
</dbReference>
<organism evidence="2 3">
    <name type="scientific">Penicillium canariense</name>
    <dbReference type="NCBI Taxonomy" id="189055"/>
    <lineage>
        <taxon>Eukaryota</taxon>
        <taxon>Fungi</taxon>
        <taxon>Dikarya</taxon>
        <taxon>Ascomycota</taxon>
        <taxon>Pezizomycotina</taxon>
        <taxon>Eurotiomycetes</taxon>
        <taxon>Eurotiomycetidae</taxon>
        <taxon>Eurotiales</taxon>
        <taxon>Aspergillaceae</taxon>
        <taxon>Penicillium</taxon>
    </lineage>
</organism>
<gene>
    <name evidence="2" type="ORF">N7482_001493</name>
</gene>
<name>A0A9W9IJU3_9EURO</name>
<accession>A0A9W9IJU3</accession>
<dbReference type="RefSeq" id="XP_056547224.1">
    <property type="nucleotide sequence ID" value="XM_056683618.1"/>
</dbReference>
<dbReference type="AlphaFoldDB" id="A0A9W9IJU3"/>
<evidence type="ECO:0000256" key="1">
    <source>
        <dbReference type="SAM" id="Phobius"/>
    </source>
</evidence>
<evidence type="ECO:0000313" key="3">
    <source>
        <dbReference type="Proteomes" id="UP001149163"/>
    </source>
</evidence>
<dbReference type="GeneID" id="81422794"/>
<keyword evidence="1" id="KW-0472">Membrane</keyword>
<reference evidence="2" key="1">
    <citation type="submission" date="2022-11" db="EMBL/GenBank/DDBJ databases">
        <authorList>
            <person name="Petersen C."/>
        </authorList>
    </citation>
    <scope>NUCLEOTIDE SEQUENCE</scope>
    <source>
        <strain evidence="2">IBT 26290</strain>
    </source>
</reference>
<keyword evidence="1" id="KW-0812">Transmembrane</keyword>
<protein>
    <submittedName>
        <fullName evidence="2">Uncharacterized protein</fullName>
    </submittedName>
</protein>
<feature type="transmembrane region" description="Helical" evidence="1">
    <location>
        <begin position="431"/>
        <end position="453"/>
    </location>
</feature>
<evidence type="ECO:0000313" key="2">
    <source>
        <dbReference type="EMBL" id="KAJ5175616.1"/>
    </source>
</evidence>
<keyword evidence="1" id="KW-1133">Transmembrane helix</keyword>
<dbReference type="PANTHER" id="PTHR35041">
    <property type="entry name" value="MEDIATOR OF RNA POLYMERASE II TRANSCRIPTION SUBUNIT 1"/>
    <property type="match status" value="1"/>
</dbReference>
<dbReference type="OrthoDB" id="5322539at2759"/>
<proteinExistence type="predicted"/>